<dbReference type="Pfam" id="PF05838">
    <property type="entry name" value="Glyco_hydro_108"/>
    <property type="match status" value="1"/>
</dbReference>
<dbReference type="EMBL" id="UGLU01000001">
    <property type="protein sequence ID" value="STU51456.1"/>
    <property type="molecule type" value="Genomic_DNA"/>
</dbReference>
<dbReference type="Proteomes" id="UP000254141">
    <property type="component" value="Unassembled WGS sequence"/>
</dbReference>
<evidence type="ECO:0000313" key="6">
    <source>
        <dbReference type="EMBL" id="STU81819.1"/>
    </source>
</evidence>
<dbReference type="AlphaFoldDB" id="A0A377XYW6"/>
<evidence type="ECO:0000313" key="7">
    <source>
        <dbReference type="EMBL" id="STU82313.1"/>
    </source>
</evidence>
<sequence>MTTSFSPAFSHALAFVLAREGGYVNDPIDKGGETKYGISDKRDGLADGKTDVDGDGKPDTRIKDLTEEQAGQIYFRDYWYPSYCSEWPDGISLFIFDSAVQHSPKKAIQLLQQAVGFTGKAVDGIVGKDTRAAVTSADAEWLLTRCFLRRSRYYAEIIKANSSQGKYLNGWFNRLDELANACQEVIGGQVSVPRS</sequence>
<evidence type="ECO:0000313" key="3">
    <source>
        <dbReference type="EMBL" id="STT92463.1"/>
    </source>
</evidence>
<feature type="domain" description="Peptidoglycan binding" evidence="2">
    <location>
        <begin position="107"/>
        <end position="175"/>
    </location>
</feature>
<reference evidence="8 9" key="1">
    <citation type="submission" date="2018-06" db="EMBL/GenBank/DDBJ databases">
        <authorList>
            <consortium name="Pathogen Informatics"/>
            <person name="Doyle S."/>
        </authorList>
    </citation>
    <scope>NUCLEOTIDE SEQUENCE [LARGE SCALE GENOMIC DNA]</scope>
    <source>
        <strain evidence="4 9">NCTC5051</strain>
        <strain evidence="3 8">NCTC5052</strain>
        <strain evidence="6 10">NCTC5053</strain>
    </source>
</reference>
<gene>
    <name evidence="4" type="ORF">NCTC5051_03043</name>
    <name evidence="5" type="ORF">NCTC5051_03098</name>
    <name evidence="3" type="ORF">NCTC5052_00839</name>
    <name evidence="6" type="ORF">NCTC5053_00350</name>
    <name evidence="7" type="ORF">NCTC5053_00419</name>
</gene>
<dbReference type="EMBL" id="UGMN01000004">
    <property type="protein sequence ID" value="STU81819.1"/>
    <property type="molecule type" value="Genomic_DNA"/>
</dbReference>
<dbReference type="CDD" id="cd13926">
    <property type="entry name" value="N-acetylmuramidase_GH108"/>
    <property type="match status" value="1"/>
</dbReference>
<dbReference type="EMBL" id="UGLJ01000002">
    <property type="protein sequence ID" value="STT92463.1"/>
    <property type="molecule type" value="Genomic_DNA"/>
</dbReference>
<organism evidence="3 8">
    <name type="scientific">Klebsiella pneumoniae</name>
    <dbReference type="NCBI Taxonomy" id="573"/>
    <lineage>
        <taxon>Bacteria</taxon>
        <taxon>Pseudomonadati</taxon>
        <taxon>Pseudomonadota</taxon>
        <taxon>Gammaproteobacteria</taxon>
        <taxon>Enterobacterales</taxon>
        <taxon>Enterobacteriaceae</taxon>
        <taxon>Klebsiella/Raoultella group</taxon>
        <taxon>Klebsiella</taxon>
        <taxon>Klebsiella pneumoniae complex</taxon>
    </lineage>
</organism>
<evidence type="ECO:0000259" key="1">
    <source>
        <dbReference type="Pfam" id="PF05838"/>
    </source>
</evidence>
<dbReference type="EMBL" id="UGLU01000001">
    <property type="protein sequence ID" value="STU51722.1"/>
    <property type="molecule type" value="Genomic_DNA"/>
</dbReference>
<evidence type="ECO:0000259" key="2">
    <source>
        <dbReference type="Pfam" id="PF09374"/>
    </source>
</evidence>
<accession>A0A377XYW6</accession>
<dbReference type="InterPro" id="IPR018537">
    <property type="entry name" value="Peptidoglycan-bd_3"/>
</dbReference>
<dbReference type="InterPro" id="IPR008565">
    <property type="entry name" value="TtsA-like_GH18_dom"/>
</dbReference>
<dbReference type="Proteomes" id="UP000254103">
    <property type="component" value="Unassembled WGS sequence"/>
</dbReference>
<dbReference type="SUPFAM" id="SSF53955">
    <property type="entry name" value="Lysozyme-like"/>
    <property type="match status" value="1"/>
</dbReference>
<evidence type="ECO:0000313" key="10">
    <source>
        <dbReference type="Proteomes" id="UP000254387"/>
    </source>
</evidence>
<dbReference type="EMBL" id="UGMN01000004">
    <property type="protein sequence ID" value="STU82313.1"/>
    <property type="molecule type" value="Genomic_DNA"/>
</dbReference>
<feature type="domain" description="TtsA-like Glycoside hydrolase family 108" evidence="1">
    <location>
        <begin position="14"/>
        <end position="102"/>
    </location>
</feature>
<protein>
    <submittedName>
        <fullName evidence="3">Predicted lysozyme (DUF847)</fullName>
    </submittedName>
</protein>
<dbReference type="InterPro" id="IPR023346">
    <property type="entry name" value="Lysozyme-like_dom_sf"/>
</dbReference>
<evidence type="ECO:0000313" key="9">
    <source>
        <dbReference type="Proteomes" id="UP000254141"/>
    </source>
</evidence>
<name>A0A377XYW6_KLEPN</name>
<evidence type="ECO:0000313" key="4">
    <source>
        <dbReference type="EMBL" id="STU51456.1"/>
    </source>
</evidence>
<dbReference type="Pfam" id="PF09374">
    <property type="entry name" value="PG_binding_3"/>
    <property type="match status" value="1"/>
</dbReference>
<proteinExistence type="predicted"/>
<dbReference type="Proteomes" id="UP000254387">
    <property type="component" value="Unassembled WGS sequence"/>
</dbReference>
<evidence type="ECO:0000313" key="8">
    <source>
        <dbReference type="Proteomes" id="UP000254103"/>
    </source>
</evidence>
<dbReference type="Gene3D" id="1.20.141.10">
    <property type="entry name" value="Chitosanase, subunit A, domain 1"/>
    <property type="match status" value="1"/>
</dbReference>
<evidence type="ECO:0000313" key="5">
    <source>
        <dbReference type="EMBL" id="STU51722.1"/>
    </source>
</evidence>